<dbReference type="OrthoDB" id="5384979at2759"/>
<reference evidence="2 3" key="1">
    <citation type="submission" date="2015-06" db="EMBL/GenBank/DDBJ databases">
        <title>Talaromyces atroroseus IBT 11181 draft genome.</title>
        <authorList>
            <person name="Rasmussen K.B."/>
            <person name="Rasmussen S."/>
            <person name="Petersen B."/>
            <person name="Sicheritz-Ponten T."/>
            <person name="Mortensen U.H."/>
            <person name="Thrane U."/>
        </authorList>
    </citation>
    <scope>NUCLEOTIDE SEQUENCE [LARGE SCALE GENOMIC DNA]</scope>
    <source>
        <strain evidence="2 3">IBT 11181</strain>
    </source>
</reference>
<dbReference type="GeneID" id="31009226"/>
<accession>A0A1Q5Q5Z4</accession>
<evidence type="ECO:0000313" key="2">
    <source>
        <dbReference type="EMBL" id="OKL55248.1"/>
    </source>
</evidence>
<dbReference type="AlphaFoldDB" id="A0A1Q5Q5Z4"/>
<dbReference type="Proteomes" id="UP000214365">
    <property type="component" value="Unassembled WGS sequence"/>
</dbReference>
<feature type="compositionally biased region" description="Basic and acidic residues" evidence="1">
    <location>
        <begin position="125"/>
        <end position="138"/>
    </location>
</feature>
<name>A0A1Q5Q5Z4_TALAT</name>
<sequence length="183" mass="20092">MEDSNLLPPLHDLFFAIPAKESSSPSGSHNEDGELFGKLCETPSTYDNIPIGLSSDELEETPSSGNEDDNLSTYYTVTPSMCGEIPIVLSTNILSTDEGKEWKDCSPKYEESIPQIVVTTSPENETDRLGQKSNREKPSSSIIGNNKPGGGKTVAMNEPYLQNPIISHYQDSGHPQFWLRLSL</sequence>
<comment type="caution">
    <text evidence="2">The sequence shown here is derived from an EMBL/GenBank/DDBJ whole genome shotgun (WGS) entry which is preliminary data.</text>
</comment>
<feature type="region of interest" description="Disordered" evidence="1">
    <location>
        <begin position="120"/>
        <end position="151"/>
    </location>
</feature>
<feature type="compositionally biased region" description="Acidic residues" evidence="1">
    <location>
        <begin position="56"/>
        <end position="70"/>
    </location>
</feature>
<evidence type="ECO:0000256" key="1">
    <source>
        <dbReference type="SAM" id="MobiDB-lite"/>
    </source>
</evidence>
<organism evidence="2 3">
    <name type="scientific">Talaromyces atroroseus</name>
    <dbReference type="NCBI Taxonomy" id="1441469"/>
    <lineage>
        <taxon>Eukaryota</taxon>
        <taxon>Fungi</taxon>
        <taxon>Dikarya</taxon>
        <taxon>Ascomycota</taxon>
        <taxon>Pezizomycotina</taxon>
        <taxon>Eurotiomycetes</taxon>
        <taxon>Eurotiomycetidae</taxon>
        <taxon>Eurotiales</taxon>
        <taxon>Trichocomaceae</taxon>
        <taxon>Talaromyces</taxon>
        <taxon>Talaromyces sect. Trachyspermi</taxon>
    </lineage>
</organism>
<proteinExistence type="predicted"/>
<dbReference type="RefSeq" id="XP_020115369.1">
    <property type="nucleotide sequence ID" value="XM_020265420.1"/>
</dbReference>
<gene>
    <name evidence="2" type="ORF">UA08_09470</name>
</gene>
<feature type="region of interest" description="Disordered" evidence="1">
    <location>
        <begin position="18"/>
        <end position="71"/>
    </location>
</feature>
<evidence type="ECO:0000313" key="3">
    <source>
        <dbReference type="Proteomes" id="UP000214365"/>
    </source>
</evidence>
<dbReference type="EMBL" id="LFMY01000026">
    <property type="protein sequence ID" value="OKL55248.1"/>
    <property type="molecule type" value="Genomic_DNA"/>
</dbReference>
<keyword evidence="3" id="KW-1185">Reference proteome</keyword>
<protein>
    <submittedName>
        <fullName evidence="2">Uncharacterized protein</fullName>
    </submittedName>
</protein>